<dbReference type="InterPro" id="IPR016181">
    <property type="entry name" value="Acyl_CoA_acyltransferase"/>
</dbReference>
<gene>
    <name evidence="5" type="ORF">AUEXF2481DRAFT_37601</name>
</gene>
<evidence type="ECO:0000256" key="2">
    <source>
        <dbReference type="ARBA" id="ARBA00022679"/>
    </source>
</evidence>
<name>A0A074YV45_AURSE</name>
<evidence type="ECO:0000256" key="3">
    <source>
        <dbReference type="ARBA" id="ARBA00023315"/>
    </source>
</evidence>
<dbReference type="InterPro" id="IPR039135">
    <property type="entry name" value="NAT9-like"/>
</dbReference>
<feature type="domain" description="N-acetyltransferase" evidence="4">
    <location>
        <begin position="14"/>
        <end position="195"/>
    </location>
</feature>
<dbReference type="PANTHER" id="PTHR13256">
    <property type="entry name" value="N-ACETYLTRANSFERASE 9"/>
    <property type="match status" value="1"/>
</dbReference>
<dbReference type="HOGENOM" id="CLU_073102_0_0_1"/>
<evidence type="ECO:0000313" key="6">
    <source>
        <dbReference type="Proteomes" id="UP000030641"/>
    </source>
</evidence>
<sequence>MLLNEHTALVTSQILLCPYSEHHVPTYHEWMKDEELQELTASEPLSLPEEYDMQRSWRQDVDKLTFISCLPPSTPPTTNTTISPKQDDAPSRMIGDINLFLVDDDDEVEEEDNKDPAAPRSVLGEIELMIAVKSQHRKGHGRASLLTFMHYILTNTAPILQEYSKDQPAALRYLRVKISASNVKSIALFESAGFVRTSAEANYFGELELILQVQGREKEVLDELEKVKGWNGRPFVVGYREA</sequence>
<dbReference type="GO" id="GO:0008080">
    <property type="term" value="F:N-acetyltransferase activity"/>
    <property type="evidence" value="ECO:0007669"/>
    <property type="project" value="InterPro"/>
</dbReference>
<dbReference type="PANTHER" id="PTHR13256:SF16">
    <property type="entry name" value="ALPHA_BETA-TUBULIN-N-ACETYLTRANSFERASE 9"/>
    <property type="match status" value="1"/>
</dbReference>
<keyword evidence="3" id="KW-0012">Acyltransferase</keyword>
<dbReference type="InParanoid" id="A0A074YV45"/>
<dbReference type="AlphaFoldDB" id="A0A074YV45"/>
<protein>
    <recommendedName>
        <fullName evidence="4">N-acetyltransferase domain-containing protein</fullName>
    </recommendedName>
</protein>
<keyword evidence="6" id="KW-1185">Reference proteome</keyword>
<dbReference type="OrthoDB" id="5043642at2759"/>
<proteinExistence type="inferred from homology"/>
<dbReference type="Pfam" id="PF13302">
    <property type="entry name" value="Acetyltransf_3"/>
    <property type="match status" value="1"/>
</dbReference>
<evidence type="ECO:0000256" key="1">
    <source>
        <dbReference type="ARBA" id="ARBA00009342"/>
    </source>
</evidence>
<dbReference type="Proteomes" id="UP000030641">
    <property type="component" value="Unassembled WGS sequence"/>
</dbReference>
<dbReference type="GeneID" id="25365885"/>
<dbReference type="InterPro" id="IPR000182">
    <property type="entry name" value="GNAT_dom"/>
</dbReference>
<dbReference type="SUPFAM" id="SSF55729">
    <property type="entry name" value="Acyl-CoA N-acyltransferases (Nat)"/>
    <property type="match status" value="1"/>
</dbReference>
<evidence type="ECO:0000259" key="4">
    <source>
        <dbReference type="Pfam" id="PF13302"/>
    </source>
</evidence>
<evidence type="ECO:0000313" key="5">
    <source>
        <dbReference type="EMBL" id="KEQ98027.1"/>
    </source>
</evidence>
<accession>A0A074YV45</accession>
<reference evidence="5 6" key="1">
    <citation type="journal article" date="2014" name="BMC Genomics">
        <title>Genome sequencing of four Aureobasidium pullulans varieties: biotechnological potential, stress tolerance, and description of new species.</title>
        <authorList>
            <person name="Gostin Ar C."/>
            <person name="Ohm R.A."/>
            <person name="Kogej T."/>
            <person name="Sonjak S."/>
            <person name="Turk M."/>
            <person name="Zajc J."/>
            <person name="Zalar P."/>
            <person name="Grube M."/>
            <person name="Sun H."/>
            <person name="Han J."/>
            <person name="Sharma A."/>
            <person name="Chiniquy J."/>
            <person name="Ngan C.Y."/>
            <person name="Lipzen A."/>
            <person name="Barry K."/>
            <person name="Grigoriev I.V."/>
            <person name="Gunde-Cimerman N."/>
        </authorList>
    </citation>
    <scope>NUCLEOTIDE SEQUENCE [LARGE SCALE GENOMIC DNA]</scope>
    <source>
        <strain evidence="5 6">EXF-2481</strain>
    </source>
</reference>
<dbReference type="OMA" id="WHVPRYH"/>
<keyword evidence="2" id="KW-0808">Transferase</keyword>
<dbReference type="EMBL" id="KL584753">
    <property type="protein sequence ID" value="KEQ98027.1"/>
    <property type="molecule type" value="Genomic_DNA"/>
</dbReference>
<dbReference type="Gene3D" id="3.40.630.30">
    <property type="match status" value="1"/>
</dbReference>
<organism evidence="5 6">
    <name type="scientific">Aureobasidium subglaciale (strain EXF-2481)</name>
    <name type="common">Aureobasidium pullulans var. subglaciale</name>
    <dbReference type="NCBI Taxonomy" id="1043005"/>
    <lineage>
        <taxon>Eukaryota</taxon>
        <taxon>Fungi</taxon>
        <taxon>Dikarya</taxon>
        <taxon>Ascomycota</taxon>
        <taxon>Pezizomycotina</taxon>
        <taxon>Dothideomycetes</taxon>
        <taxon>Dothideomycetidae</taxon>
        <taxon>Dothideales</taxon>
        <taxon>Saccotheciaceae</taxon>
        <taxon>Aureobasidium</taxon>
    </lineage>
</organism>
<comment type="similarity">
    <text evidence="1">Belongs to the acetyltransferase family. GNAT subfamily.</text>
</comment>
<dbReference type="RefSeq" id="XP_013346358.1">
    <property type="nucleotide sequence ID" value="XM_013490904.1"/>
</dbReference>